<evidence type="ECO:0000313" key="1">
    <source>
        <dbReference type="EMBL" id="KAK4003778.1"/>
    </source>
</evidence>
<organism evidence="1 2">
    <name type="scientific">Daphnia magna</name>
    <dbReference type="NCBI Taxonomy" id="35525"/>
    <lineage>
        <taxon>Eukaryota</taxon>
        <taxon>Metazoa</taxon>
        <taxon>Ecdysozoa</taxon>
        <taxon>Arthropoda</taxon>
        <taxon>Crustacea</taxon>
        <taxon>Branchiopoda</taxon>
        <taxon>Diplostraca</taxon>
        <taxon>Cladocera</taxon>
        <taxon>Anomopoda</taxon>
        <taxon>Daphniidae</taxon>
        <taxon>Daphnia</taxon>
    </lineage>
</organism>
<sequence>MGLSSSTSNLSNNVVKTTLRLRYFSPSPYPFHPLAPEWMDNFDVPIRVASITPGPFSVSSHLRCYSVRAESFQDRGTFYFKLSEKYIEIVRCYSQMAPPSVLLEKLLLEKQDGQESFSPPGCDDDVVVLPQVASITSSSYWRLRL</sequence>
<accession>A0ABQ9YT19</accession>
<protein>
    <submittedName>
        <fullName evidence="1">Uncharacterized protein</fullName>
    </submittedName>
</protein>
<comment type="caution">
    <text evidence="1">The sequence shown here is derived from an EMBL/GenBank/DDBJ whole genome shotgun (WGS) entry which is preliminary data.</text>
</comment>
<dbReference type="Proteomes" id="UP001234178">
    <property type="component" value="Unassembled WGS sequence"/>
</dbReference>
<gene>
    <name evidence="1" type="ORF">OUZ56_005530</name>
</gene>
<dbReference type="EMBL" id="JAOYFB010000001">
    <property type="protein sequence ID" value="KAK4003778.1"/>
    <property type="molecule type" value="Genomic_DNA"/>
</dbReference>
<evidence type="ECO:0000313" key="2">
    <source>
        <dbReference type="Proteomes" id="UP001234178"/>
    </source>
</evidence>
<proteinExistence type="predicted"/>
<reference evidence="1 2" key="1">
    <citation type="journal article" date="2023" name="Nucleic Acids Res.">
        <title>The hologenome of Daphnia magna reveals possible DNA methylation and microbiome-mediated evolution of the host genome.</title>
        <authorList>
            <person name="Chaturvedi A."/>
            <person name="Li X."/>
            <person name="Dhandapani V."/>
            <person name="Marshall H."/>
            <person name="Kissane S."/>
            <person name="Cuenca-Cambronero M."/>
            <person name="Asole G."/>
            <person name="Calvet F."/>
            <person name="Ruiz-Romero M."/>
            <person name="Marangio P."/>
            <person name="Guigo R."/>
            <person name="Rago D."/>
            <person name="Mirbahai L."/>
            <person name="Eastwood N."/>
            <person name="Colbourne J.K."/>
            <person name="Zhou J."/>
            <person name="Mallon E."/>
            <person name="Orsini L."/>
        </authorList>
    </citation>
    <scope>NUCLEOTIDE SEQUENCE [LARGE SCALE GENOMIC DNA]</scope>
    <source>
        <strain evidence="1">LRV0_1</strain>
    </source>
</reference>
<keyword evidence="2" id="KW-1185">Reference proteome</keyword>
<name>A0ABQ9YT19_9CRUS</name>